<accession>A0A0D2G1M5</accession>
<dbReference type="Proteomes" id="UP000054266">
    <property type="component" value="Unassembled WGS sequence"/>
</dbReference>
<protein>
    <recommendedName>
        <fullName evidence="7">Zn(2)-C6 fungal-type domain-containing protein</fullName>
    </recommendedName>
</protein>
<evidence type="ECO:0000313" key="9">
    <source>
        <dbReference type="Proteomes" id="UP000054266"/>
    </source>
</evidence>
<keyword evidence="3" id="KW-0805">Transcription regulation</keyword>
<dbReference type="GO" id="GO:0003677">
    <property type="term" value="F:DNA binding"/>
    <property type="evidence" value="ECO:0007669"/>
    <property type="project" value="UniProtKB-KW"/>
</dbReference>
<evidence type="ECO:0000313" key="8">
    <source>
        <dbReference type="EMBL" id="KIW72680.1"/>
    </source>
</evidence>
<dbReference type="PROSITE" id="PS00463">
    <property type="entry name" value="ZN2_CY6_FUNGAL_1"/>
    <property type="match status" value="1"/>
</dbReference>
<sequence>MNENLKKTRRRTGCLSCRRRRVKCDERKPTCRRCEAANVECAGYEQRRQIDTRPPRVSTGEVEASAITIVTRKADRLSVLYPKFRTDGHPLIGLPTNPRPDQRPHARAREILAYHQFLFRTLPLLFPAEHMHFWRDRLCEEAWEVEYIFLTIAALGGIHRAVLLMSTPDRLEISRGLDTKVIAAQTYTEALQQISELSQPQVENSLDIFVGALVILAYFECLFGNIPAAVGHTMDAAHSFLRMRSDGSQAWHQFVPAIEFALRNLNTVCRVILPLPNLGVLDDLGQRLPAFQNLTVLESSPNSPNPSTPSIGLQCLLDFADMHPDVKNLIWDPLTMHERTVLPHRIITFQGQLNDWKLANSHIFPQFDAQILGGPNVEWSCDDIDMLPIPPRPYINVSSQLCLLAALHRFYVARTLWALSLLGGHHDNERHYLAAYRHTYEVMRLVATVISNGEGVKNENSEYLACEALGIGLLPILHSLGQCCPGPTWLRWIMEQSSRLGQEGLFNGEIYAKNLNALHTFEMLSNLDSSSMLEHFPPPSSRVISVLLPGQDGQSHIGFYAGPESPGHRQGDALPRYHPLGHARWTDIRRGGTTRPAIEIYDEQRKLAQPFTRIWLLEQEVSLAWSAWSAEVGFSLDRALRDHISGSCLENAVYEQDVP</sequence>
<evidence type="ECO:0000259" key="7">
    <source>
        <dbReference type="PROSITE" id="PS50048"/>
    </source>
</evidence>
<reference evidence="8 9" key="1">
    <citation type="submission" date="2015-01" db="EMBL/GenBank/DDBJ databases">
        <title>The Genome Sequence of Capronia semiimmersa CBS27337.</title>
        <authorList>
            <consortium name="The Broad Institute Genomics Platform"/>
            <person name="Cuomo C."/>
            <person name="de Hoog S."/>
            <person name="Gorbushina A."/>
            <person name="Stielow B."/>
            <person name="Teixiera M."/>
            <person name="Abouelleil A."/>
            <person name="Chapman S.B."/>
            <person name="Priest M."/>
            <person name="Young S.K."/>
            <person name="Wortman J."/>
            <person name="Nusbaum C."/>
            <person name="Birren B."/>
        </authorList>
    </citation>
    <scope>NUCLEOTIDE SEQUENCE [LARGE SCALE GENOMIC DNA]</scope>
    <source>
        <strain evidence="8 9">CBS 27337</strain>
    </source>
</reference>
<dbReference type="HOGENOM" id="CLU_428285_0_0_1"/>
<dbReference type="PROSITE" id="PS50048">
    <property type="entry name" value="ZN2_CY6_FUNGAL_2"/>
    <property type="match status" value="1"/>
</dbReference>
<dbReference type="EMBL" id="KN846956">
    <property type="protein sequence ID" value="KIW72680.1"/>
    <property type="molecule type" value="Genomic_DNA"/>
</dbReference>
<keyword evidence="2" id="KW-0862">Zinc</keyword>
<name>A0A0D2G1M5_9EURO</name>
<proteinExistence type="predicted"/>
<gene>
    <name evidence="8" type="ORF">PV04_00858</name>
</gene>
<evidence type="ECO:0000256" key="3">
    <source>
        <dbReference type="ARBA" id="ARBA00023015"/>
    </source>
</evidence>
<dbReference type="InterPro" id="IPR052360">
    <property type="entry name" value="Transcr_Regulatory_Proteins"/>
</dbReference>
<dbReference type="STRING" id="5601.A0A0D2G1M5"/>
<evidence type="ECO:0000256" key="5">
    <source>
        <dbReference type="ARBA" id="ARBA00023163"/>
    </source>
</evidence>
<evidence type="ECO:0000256" key="2">
    <source>
        <dbReference type="ARBA" id="ARBA00022833"/>
    </source>
</evidence>
<feature type="domain" description="Zn(2)-C6 fungal-type" evidence="7">
    <location>
        <begin position="13"/>
        <end position="41"/>
    </location>
</feature>
<dbReference type="Gene3D" id="4.10.240.10">
    <property type="entry name" value="Zn(2)-C6 fungal-type DNA-binding domain"/>
    <property type="match status" value="1"/>
</dbReference>
<dbReference type="AlphaFoldDB" id="A0A0D2G1M5"/>
<dbReference type="PANTHER" id="PTHR36206">
    <property type="entry name" value="ASPERCRYPTIN BIOSYNTHESIS CLUSTER-SPECIFIC TRANSCRIPTION REGULATOR ATNN-RELATED"/>
    <property type="match status" value="1"/>
</dbReference>
<keyword evidence="1" id="KW-0479">Metal-binding</keyword>
<evidence type="ECO:0000256" key="4">
    <source>
        <dbReference type="ARBA" id="ARBA00023125"/>
    </source>
</evidence>
<dbReference type="GO" id="GO:0000981">
    <property type="term" value="F:DNA-binding transcription factor activity, RNA polymerase II-specific"/>
    <property type="evidence" value="ECO:0007669"/>
    <property type="project" value="InterPro"/>
</dbReference>
<dbReference type="CDD" id="cd00067">
    <property type="entry name" value="GAL4"/>
    <property type="match status" value="1"/>
</dbReference>
<keyword evidence="5" id="KW-0804">Transcription</keyword>
<dbReference type="Pfam" id="PF00172">
    <property type="entry name" value="Zn_clus"/>
    <property type="match status" value="1"/>
</dbReference>
<dbReference type="SMART" id="SM00066">
    <property type="entry name" value="GAL4"/>
    <property type="match status" value="1"/>
</dbReference>
<keyword evidence="9" id="KW-1185">Reference proteome</keyword>
<dbReference type="GO" id="GO:0008270">
    <property type="term" value="F:zinc ion binding"/>
    <property type="evidence" value="ECO:0007669"/>
    <property type="project" value="InterPro"/>
</dbReference>
<evidence type="ECO:0000256" key="6">
    <source>
        <dbReference type="ARBA" id="ARBA00023242"/>
    </source>
</evidence>
<evidence type="ECO:0000256" key="1">
    <source>
        <dbReference type="ARBA" id="ARBA00022723"/>
    </source>
</evidence>
<keyword evidence="4" id="KW-0238">DNA-binding</keyword>
<organism evidence="8 9">
    <name type="scientific">Phialophora macrospora</name>
    <dbReference type="NCBI Taxonomy" id="1851006"/>
    <lineage>
        <taxon>Eukaryota</taxon>
        <taxon>Fungi</taxon>
        <taxon>Dikarya</taxon>
        <taxon>Ascomycota</taxon>
        <taxon>Pezizomycotina</taxon>
        <taxon>Eurotiomycetes</taxon>
        <taxon>Chaetothyriomycetidae</taxon>
        <taxon>Chaetothyriales</taxon>
        <taxon>Herpotrichiellaceae</taxon>
        <taxon>Phialophora</taxon>
    </lineage>
</organism>
<keyword evidence="6" id="KW-0539">Nucleus</keyword>
<dbReference type="PANTHER" id="PTHR36206:SF13">
    <property type="entry name" value="TRANSCRIPTIONAL REGULATORY PROTEIN MOC3"/>
    <property type="match status" value="1"/>
</dbReference>
<dbReference type="InterPro" id="IPR036864">
    <property type="entry name" value="Zn2-C6_fun-type_DNA-bd_sf"/>
</dbReference>
<dbReference type="InterPro" id="IPR001138">
    <property type="entry name" value="Zn2Cys6_DnaBD"/>
</dbReference>
<dbReference type="SUPFAM" id="SSF57701">
    <property type="entry name" value="Zn2/Cys6 DNA-binding domain"/>
    <property type="match status" value="1"/>
</dbReference>